<dbReference type="EMBL" id="CAJOAZ010002335">
    <property type="protein sequence ID" value="CAF3918794.1"/>
    <property type="molecule type" value="Genomic_DNA"/>
</dbReference>
<dbReference type="PANTHER" id="PTHR16138">
    <property type="entry name" value="MYCOPHENOLIC ACID ACYL-GLUCURONIDE ESTERASE, MITOCHONDRIAL"/>
    <property type="match status" value="1"/>
</dbReference>
<evidence type="ECO:0000256" key="1">
    <source>
        <dbReference type="ARBA" id="ARBA00022801"/>
    </source>
</evidence>
<dbReference type="Proteomes" id="UP000663844">
    <property type="component" value="Unassembled WGS sequence"/>
</dbReference>
<comment type="caution">
    <text evidence="2">The sequence shown here is derived from an EMBL/GenBank/DDBJ whole genome shotgun (WGS) entry which is preliminary data.</text>
</comment>
<dbReference type="AlphaFoldDB" id="A0A813MSJ6"/>
<proteinExistence type="predicted"/>
<name>A0A813MSJ6_9BILA</name>
<evidence type="ECO:0008006" key="5">
    <source>
        <dbReference type="Google" id="ProtNLM"/>
    </source>
</evidence>
<dbReference type="InterPro" id="IPR052382">
    <property type="entry name" value="ABHD10_acyl-thioesterase"/>
</dbReference>
<dbReference type="InterPro" id="IPR008886">
    <property type="entry name" value="UPF0227/Esterase_YqiA"/>
</dbReference>
<dbReference type="Gene3D" id="3.40.50.1820">
    <property type="entry name" value="alpha/beta hydrolase"/>
    <property type="match status" value="1"/>
</dbReference>
<dbReference type="EMBL" id="CAJNOG010000003">
    <property type="protein sequence ID" value="CAF0726316.1"/>
    <property type="molecule type" value="Genomic_DNA"/>
</dbReference>
<sequence length="235" mass="27382">MANKLPAASILRYAYLHGFASSPLSTKGVELQRWFQKELNISLDLPDLNIPSFRKQCLTHMVDHIEQNIIQSNSNWYLIGSSFGGLVSTLVAQRQPKLIHSLLLLAPAFNPIQRWSSKINIEQWKNQGFINYFNPSKQCDEPFDYEFFQDLHSYPSYPIVTTCPITIIHGLKDDVIPIETSREYMQRIHTINQYSTNMIEVNDDHHLRKKKTIYIIKKIILDQQKSVIFNTIEHH</sequence>
<keyword evidence="1" id="KW-0378">Hydrolase</keyword>
<evidence type="ECO:0000313" key="4">
    <source>
        <dbReference type="Proteomes" id="UP000663845"/>
    </source>
</evidence>
<protein>
    <recommendedName>
        <fullName evidence="5">Esterase</fullName>
    </recommendedName>
</protein>
<dbReference type="Pfam" id="PF05728">
    <property type="entry name" value="UPF0227"/>
    <property type="match status" value="1"/>
</dbReference>
<organism evidence="2 4">
    <name type="scientific">Adineta steineri</name>
    <dbReference type="NCBI Taxonomy" id="433720"/>
    <lineage>
        <taxon>Eukaryota</taxon>
        <taxon>Metazoa</taxon>
        <taxon>Spiralia</taxon>
        <taxon>Gnathifera</taxon>
        <taxon>Rotifera</taxon>
        <taxon>Eurotatoria</taxon>
        <taxon>Bdelloidea</taxon>
        <taxon>Adinetida</taxon>
        <taxon>Adinetidae</taxon>
        <taxon>Adineta</taxon>
    </lineage>
</organism>
<dbReference type="InterPro" id="IPR029058">
    <property type="entry name" value="AB_hydrolase_fold"/>
</dbReference>
<dbReference type="PANTHER" id="PTHR16138:SF7">
    <property type="entry name" value="PALMITOYL-PROTEIN THIOESTERASE ABHD10, MITOCHONDRIAL"/>
    <property type="match status" value="1"/>
</dbReference>
<dbReference type="Proteomes" id="UP000663845">
    <property type="component" value="Unassembled WGS sequence"/>
</dbReference>
<dbReference type="GO" id="GO:0004553">
    <property type="term" value="F:hydrolase activity, hydrolyzing O-glycosyl compounds"/>
    <property type="evidence" value="ECO:0007669"/>
    <property type="project" value="TreeGrafter"/>
</dbReference>
<dbReference type="SUPFAM" id="SSF53474">
    <property type="entry name" value="alpha/beta-Hydrolases"/>
    <property type="match status" value="1"/>
</dbReference>
<evidence type="ECO:0000313" key="3">
    <source>
        <dbReference type="EMBL" id="CAF3918794.1"/>
    </source>
</evidence>
<reference evidence="2" key="1">
    <citation type="submission" date="2021-02" db="EMBL/GenBank/DDBJ databases">
        <authorList>
            <person name="Nowell W R."/>
        </authorList>
    </citation>
    <scope>NUCLEOTIDE SEQUENCE</scope>
</reference>
<gene>
    <name evidence="2" type="ORF">JYZ213_LOCUS815</name>
    <name evidence="3" type="ORF">OXD698_LOCUS24900</name>
</gene>
<evidence type="ECO:0000313" key="2">
    <source>
        <dbReference type="EMBL" id="CAF0726316.1"/>
    </source>
</evidence>
<accession>A0A813MSJ6</accession>